<feature type="compositionally biased region" description="Polar residues" evidence="1">
    <location>
        <begin position="1"/>
        <end position="12"/>
    </location>
</feature>
<comment type="caution">
    <text evidence="2">The sequence shown here is derived from an EMBL/GenBank/DDBJ whole genome shotgun (WGS) entry which is preliminary data.</text>
</comment>
<evidence type="ECO:0000313" key="2">
    <source>
        <dbReference type="EMBL" id="KAL0325538.1"/>
    </source>
</evidence>
<sequence length="123" mass="13302">MLSLPTLQSQVPDSPRPNRALPANVPPAKETLSDKEATIEAGGMAKTTFAGLFSSNQKLADENKLRKFAVELETLKLGADDLIDVPTKLGYCLLSYIAGKFLGFQAIHALSKSWGALFQQHDS</sequence>
<feature type="region of interest" description="Disordered" evidence="1">
    <location>
        <begin position="1"/>
        <end position="33"/>
    </location>
</feature>
<proteinExistence type="predicted"/>
<reference evidence="2" key="2">
    <citation type="journal article" date="2024" name="Plant">
        <title>Genomic evolution and insights into agronomic trait innovations of Sesamum species.</title>
        <authorList>
            <person name="Miao H."/>
            <person name="Wang L."/>
            <person name="Qu L."/>
            <person name="Liu H."/>
            <person name="Sun Y."/>
            <person name="Le M."/>
            <person name="Wang Q."/>
            <person name="Wei S."/>
            <person name="Zheng Y."/>
            <person name="Lin W."/>
            <person name="Duan Y."/>
            <person name="Cao H."/>
            <person name="Xiong S."/>
            <person name="Wang X."/>
            <person name="Wei L."/>
            <person name="Li C."/>
            <person name="Ma Q."/>
            <person name="Ju M."/>
            <person name="Zhao R."/>
            <person name="Li G."/>
            <person name="Mu C."/>
            <person name="Tian Q."/>
            <person name="Mei H."/>
            <person name="Zhang T."/>
            <person name="Gao T."/>
            <person name="Zhang H."/>
        </authorList>
    </citation>
    <scope>NUCLEOTIDE SEQUENCE</scope>
    <source>
        <strain evidence="2">G02</strain>
    </source>
</reference>
<accession>A0AAW2M4L7</accession>
<protein>
    <submittedName>
        <fullName evidence="2">Uncharacterized protein</fullName>
    </submittedName>
</protein>
<dbReference type="EMBL" id="JACGWJ010000023">
    <property type="protein sequence ID" value="KAL0325538.1"/>
    <property type="molecule type" value="Genomic_DNA"/>
</dbReference>
<reference evidence="2" key="1">
    <citation type="submission" date="2020-06" db="EMBL/GenBank/DDBJ databases">
        <authorList>
            <person name="Li T."/>
            <person name="Hu X."/>
            <person name="Zhang T."/>
            <person name="Song X."/>
            <person name="Zhang H."/>
            <person name="Dai N."/>
            <person name="Sheng W."/>
            <person name="Hou X."/>
            <person name="Wei L."/>
        </authorList>
    </citation>
    <scope>NUCLEOTIDE SEQUENCE</scope>
    <source>
        <strain evidence="2">G02</strain>
        <tissue evidence="2">Leaf</tissue>
    </source>
</reference>
<name>A0AAW2M4L7_SESRA</name>
<organism evidence="2">
    <name type="scientific">Sesamum radiatum</name>
    <name type="common">Black benniseed</name>
    <dbReference type="NCBI Taxonomy" id="300843"/>
    <lineage>
        <taxon>Eukaryota</taxon>
        <taxon>Viridiplantae</taxon>
        <taxon>Streptophyta</taxon>
        <taxon>Embryophyta</taxon>
        <taxon>Tracheophyta</taxon>
        <taxon>Spermatophyta</taxon>
        <taxon>Magnoliopsida</taxon>
        <taxon>eudicotyledons</taxon>
        <taxon>Gunneridae</taxon>
        <taxon>Pentapetalae</taxon>
        <taxon>asterids</taxon>
        <taxon>lamiids</taxon>
        <taxon>Lamiales</taxon>
        <taxon>Pedaliaceae</taxon>
        <taxon>Sesamum</taxon>
    </lineage>
</organism>
<evidence type="ECO:0000256" key="1">
    <source>
        <dbReference type="SAM" id="MobiDB-lite"/>
    </source>
</evidence>
<dbReference type="AlphaFoldDB" id="A0AAW2M4L7"/>
<gene>
    <name evidence="2" type="ORF">Sradi_5123100</name>
</gene>